<name>A0A936N8S8_9ACTN</name>
<dbReference type="Proteomes" id="UP000727993">
    <property type="component" value="Unassembled WGS sequence"/>
</dbReference>
<organism evidence="1 2">
    <name type="scientific">Candidatus Neomicrothrix subdominans</name>
    <dbReference type="NCBI Taxonomy" id="2954438"/>
    <lineage>
        <taxon>Bacteria</taxon>
        <taxon>Bacillati</taxon>
        <taxon>Actinomycetota</taxon>
        <taxon>Acidimicrobiia</taxon>
        <taxon>Acidimicrobiales</taxon>
        <taxon>Microthrixaceae</taxon>
        <taxon>Candidatus Neomicrothrix</taxon>
    </lineage>
</organism>
<comment type="caution">
    <text evidence="1">The sequence shown here is derived from an EMBL/GenBank/DDBJ whole genome shotgun (WGS) entry which is preliminary data.</text>
</comment>
<evidence type="ECO:0000313" key="2">
    <source>
        <dbReference type="Proteomes" id="UP000727993"/>
    </source>
</evidence>
<gene>
    <name evidence="1" type="ORF">IPN02_02400</name>
</gene>
<dbReference type="EMBL" id="JADJZA010000001">
    <property type="protein sequence ID" value="MBK9295730.1"/>
    <property type="molecule type" value="Genomic_DNA"/>
</dbReference>
<accession>A0A936N8S8</accession>
<protein>
    <submittedName>
        <fullName evidence="1">Uncharacterized protein</fullName>
    </submittedName>
</protein>
<dbReference type="AlphaFoldDB" id="A0A936N8S8"/>
<evidence type="ECO:0000313" key="1">
    <source>
        <dbReference type="EMBL" id="MBK9295730.1"/>
    </source>
</evidence>
<sequence>MTTTIETHEEATEAEVDEIVRTTLAVLGIGLDDLKEQAKLGRFASEAQRRAWFLVSGLGRG</sequence>
<proteinExistence type="predicted"/>
<reference evidence="1 2" key="1">
    <citation type="submission" date="2020-10" db="EMBL/GenBank/DDBJ databases">
        <title>Connecting structure to function with the recovery of over 1000 high-quality activated sludge metagenome-assembled genomes encoding full-length rRNA genes using long-read sequencing.</title>
        <authorList>
            <person name="Singleton C.M."/>
            <person name="Petriglieri F."/>
            <person name="Kristensen J.M."/>
            <person name="Kirkegaard R.H."/>
            <person name="Michaelsen T.Y."/>
            <person name="Andersen M.H."/>
            <person name="Karst S.M."/>
            <person name="Dueholm M.S."/>
            <person name="Nielsen P.H."/>
            <person name="Albertsen M."/>
        </authorList>
    </citation>
    <scope>NUCLEOTIDE SEQUENCE [LARGE SCALE GENOMIC DNA]</scope>
    <source>
        <strain evidence="1">Lyne_18-Q3-R50-59_MAXAC.006</strain>
    </source>
</reference>